<dbReference type="AlphaFoldDB" id="A0A918JJT8"/>
<comment type="caution">
    <text evidence="3">The sequence shown here is derived from an EMBL/GenBank/DDBJ whole genome shotgun (WGS) entry which is preliminary data.</text>
</comment>
<name>A0A918JJT8_9ALTE</name>
<dbReference type="Gene3D" id="3.30.565.10">
    <property type="entry name" value="Histidine kinase-like ATPase, C-terminal domain"/>
    <property type="match status" value="1"/>
</dbReference>
<sequence>MLKQFFTTYLQITTSLSNRYLKAQSLTLLIYFTYGVSNLLVLDVSAMPGSPQEYALRSLIDSVVFVLLSHFLLRSHLKLFVLNKGITLIRSFYTFVVLLLACYLYVLTVTLVRKLPVFAASQTESITFEMNGKNVHLTMEDPTLWFLMITNVGIFYLGWILLYTFWHSSKSKKKLQRQMQEARIQQLTNQLSPHFLFNTMNSIRALIFEDREKAANLVTQLSEIFRTHLQAHLQSKASLEQEWNVAERYLIIEQARLEERLQITCSIDDELWQQPLPTLSLLTLVENAIKHGIAPNPDSGSLNIYSEVIGKSRWRLTVRNSVSNHLVDEGTKTGLKNTHDRLQLMFGENMTYSAKRESHEFIVTIEMPYAKYTHS</sequence>
<gene>
    <name evidence="3" type="ORF">GCM10007391_16970</name>
</gene>
<dbReference type="GO" id="GO:0000155">
    <property type="term" value="F:phosphorelay sensor kinase activity"/>
    <property type="evidence" value="ECO:0007669"/>
    <property type="project" value="InterPro"/>
</dbReference>
<proteinExistence type="predicted"/>
<feature type="transmembrane region" description="Helical" evidence="1">
    <location>
        <begin position="54"/>
        <end position="73"/>
    </location>
</feature>
<feature type="transmembrane region" description="Helical" evidence="1">
    <location>
        <begin position="144"/>
        <end position="166"/>
    </location>
</feature>
<keyword evidence="1" id="KW-1133">Transmembrane helix</keyword>
<protein>
    <recommendedName>
        <fullName evidence="2">Signal transduction histidine kinase internal region domain-containing protein</fullName>
    </recommendedName>
</protein>
<dbReference type="PANTHER" id="PTHR34220:SF7">
    <property type="entry name" value="SENSOR HISTIDINE KINASE YPDA"/>
    <property type="match status" value="1"/>
</dbReference>
<reference evidence="3" key="1">
    <citation type="journal article" date="2014" name="Int. J. Syst. Evol. Microbiol.">
        <title>Complete genome sequence of Corynebacterium casei LMG S-19264T (=DSM 44701T), isolated from a smear-ripened cheese.</title>
        <authorList>
            <consortium name="US DOE Joint Genome Institute (JGI-PGF)"/>
            <person name="Walter F."/>
            <person name="Albersmeier A."/>
            <person name="Kalinowski J."/>
            <person name="Ruckert C."/>
        </authorList>
    </citation>
    <scope>NUCLEOTIDE SEQUENCE</scope>
    <source>
        <strain evidence="3">KCTC 22164</strain>
    </source>
</reference>
<keyword evidence="1" id="KW-0812">Transmembrane</keyword>
<dbReference type="Pfam" id="PF06580">
    <property type="entry name" value="His_kinase"/>
    <property type="match status" value="1"/>
</dbReference>
<evidence type="ECO:0000259" key="2">
    <source>
        <dbReference type="Pfam" id="PF06580"/>
    </source>
</evidence>
<accession>A0A918JJT8</accession>
<feature type="transmembrane region" description="Helical" evidence="1">
    <location>
        <begin position="21"/>
        <end position="42"/>
    </location>
</feature>
<evidence type="ECO:0000313" key="4">
    <source>
        <dbReference type="Proteomes" id="UP000631300"/>
    </source>
</evidence>
<feature type="domain" description="Signal transduction histidine kinase internal region" evidence="2">
    <location>
        <begin position="182"/>
        <end position="261"/>
    </location>
</feature>
<dbReference type="EMBL" id="BMXP01000003">
    <property type="protein sequence ID" value="GGW83950.1"/>
    <property type="molecule type" value="Genomic_DNA"/>
</dbReference>
<dbReference type="GO" id="GO:0016020">
    <property type="term" value="C:membrane"/>
    <property type="evidence" value="ECO:0007669"/>
    <property type="project" value="InterPro"/>
</dbReference>
<dbReference type="PANTHER" id="PTHR34220">
    <property type="entry name" value="SENSOR HISTIDINE KINASE YPDA"/>
    <property type="match status" value="1"/>
</dbReference>
<evidence type="ECO:0000313" key="3">
    <source>
        <dbReference type="EMBL" id="GGW83950.1"/>
    </source>
</evidence>
<dbReference type="InterPro" id="IPR036890">
    <property type="entry name" value="HATPase_C_sf"/>
</dbReference>
<dbReference type="RefSeq" id="WP_189405355.1">
    <property type="nucleotide sequence ID" value="NZ_BMXP01000003.1"/>
</dbReference>
<evidence type="ECO:0000256" key="1">
    <source>
        <dbReference type="SAM" id="Phobius"/>
    </source>
</evidence>
<dbReference type="SUPFAM" id="SSF55874">
    <property type="entry name" value="ATPase domain of HSP90 chaperone/DNA topoisomerase II/histidine kinase"/>
    <property type="match status" value="1"/>
</dbReference>
<feature type="transmembrane region" description="Helical" evidence="1">
    <location>
        <begin position="85"/>
        <end position="106"/>
    </location>
</feature>
<keyword evidence="1" id="KW-0472">Membrane</keyword>
<dbReference type="InterPro" id="IPR050640">
    <property type="entry name" value="Bact_2-comp_sensor_kinase"/>
</dbReference>
<reference evidence="3" key="2">
    <citation type="submission" date="2020-09" db="EMBL/GenBank/DDBJ databases">
        <authorList>
            <person name="Sun Q."/>
            <person name="Kim S."/>
        </authorList>
    </citation>
    <scope>NUCLEOTIDE SEQUENCE</scope>
    <source>
        <strain evidence="3">KCTC 22164</strain>
    </source>
</reference>
<dbReference type="Proteomes" id="UP000631300">
    <property type="component" value="Unassembled WGS sequence"/>
</dbReference>
<keyword evidence="4" id="KW-1185">Reference proteome</keyword>
<dbReference type="InterPro" id="IPR010559">
    <property type="entry name" value="Sig_transdc_His_kin_internal"/>
</dbReference>
<organism evidence="3 4">
    <name type="scientific">Alteromonas halophila</name>
    <dbReference type="NCBI Taxonomy" id="516698"/>
    <lineage>
        <taxon>Bacteria</taxon>
        <taxon>Pseudomonadati</taxon>
        <taxon>Pseudomonadota</taxon>
        <taxon>Gammaproteobacteria</taxon>
        <taxon>Alteromonadales</taxon>
        <taxon>Alteromonadaceae</taxon>
        <taxon>Alteromonas/Salinimonas group</taxon>
        <taxon>Alteromonas</taxon>
    </lineage>
</organism>